<dbReference type="InterPro" id="IPR058031">
    <property type="entry name" value="AAA_lid_NorR"/>
</dbReference>
<dbReference type="Gene3D" id="3.30.450.40">
    <property type="match status" value="3"/>
</dbReference>
<evidence type="ECO:0000256" key="1">
    <source>
        <dbReference type="ARBA" id="ARBA00022741"/>
    </source>
</evidence>
<dbReference type="InterPro" id="IPR002078">
    <property type="entry name" value="Sigma_54_int"/>
</dbReference>
<dbReference type="PROSITE" id="PS00675">
    <property type="entry name" value="SIGMA54_INTERACT_1"/>
    <property type="match status" value="1"/>
</dbReference>
<gene>
    <name evidence="7" type="ORF">FPE01S_03_00390</name>
</gene>
<dbReference type="InterPro" id="IPR009057">
    <property type="entry name" value="Homeodomain-like_sf"/>
</dbReference>
<dbReference type="FunFam" id="3.40.50.300:FF:000006">
    <property type="entry name" value="DNA-binding transcriptional regulator NtrC"/>
    <property type="match status" value="1"/>
</dbReference>
<dbReference type="GO" id="GO:0006355">
    <property type="term" value="P:regulation of DNA-templated transcription"/>
    <property type="evidence" value="ECO:0007669"/>
    <property type="project" value="InterPro"/>
</dbReference>
<dbReference type="PANTHER" id="PTHR32071:SF123">
    <property type="entry name" value="DNA-BINDING TRANSCRIPTIONAL ACTIVATOR HYFR-RELATED"/>
    <property type="match status" value="1"/>
</dbReference>
<dbReference type="GO" id="GO:0043565">
    <property type="term" value="F:sequence-specific DNA binding"/>
    <property type="evidence" value="ECO:0007669"/>
    <property type="project" value="InterPro"/>
</dbReference>
<keyword evidence="5" id="KW-0804">Transcription</keyword>
<dbReference type="SUPFAM" id="SSF55781">
    <property type="entry name" value="GAF domain-like"/>
    <property type="match status" value="3"/>
</dbReference>
<dbReference type="PROSITE" id="PS50045">
    <property type="entry name" value="SIGMA54_INTERACT_4"/>
    <property type="match status" value="1"/>
</dbReference>
<accession>A0A0E9N3R6</accession>
<dbReference type="InterPro" id="IPR029016">
    <property type="entry name" value="GAF-like_dom_sf"/>
</dbReference>
<dbReference type="SUPFAM" id="SSF52540">
    <property type="entry name" value="P-loop containing nucleoside triphosphate hydrolases"/>
    <property type="match status" value="1"/>
</dbReference>
<dbReference type="Proteomes" id="UP000033121">
    <property type="component" value="Unassembled WGS sequence"/>
</dbReference>
<dbReference type="SMART" id="SM00065">
    <property type="entry name" value="GAF"/>
    <property type="match status" value="2"/>
</dbReference>
<evidence type="ECO:0000313" key="8">
    <source>
        <dbReference type="Proteomes" id="UP000033121"/>
    </source>
</evidence>
<dbReference type="InterPro" id="IPR025662">
    <property type="entry name" value="Sigma_54_int_dom_ATP-bd_1"/>
</dbReference>
<dbReference type="SMART" id="SM00382">
    <property type="entry name" value="AAA"/>
    <property type="match status" value="1"/>
</dbReference>
<keyword evidence="2" id="KW-0067">ATP-binding</keyword>
<name>A0A0E9N3R6_9BACT</name>
<dbReference type="InterPro" id="IPR002197">
    <property type="entry name" value="HTH_Fis"/>
</dbReference>
<dbReference type="PROSITE" id="PS00688">
    <property type="entry name" value="SIGMA54_INTERACT_3"/>
    <property type="match status" value="1"/>
</dbReference>
<dbReference type="Gene3D" id="1.10.10.60">
    <property type="entry name" value="Homeodomain-like"/>
    <property type="match status" value="1"/>
</dbReference>
<dbReference type="InterPro" id="IPR003018">
    <property type="entry name" value="GAF"/>
</dbReference>
<keyword evidence="4" id="KW-0238">DNA-binding</keyword>
<keyword evidence="3" id="KW-0805">Transcription regulation</keyword>
<dbReference type="RefSeq" id="WP_052955880.1">
    <property type="nucleotide sequence ID" value="NZ_BBWV01000003.1"/>
</dbReference>
<dbReference type="InterPro" id="IPR027417">
    <property type="entry name" value="P-loop_NTPase"/>
</dbReference>
<evidence type="ECO:0000256" key="2">
    <source>
        <dbReference type="ARBA" id="ARBA00022840"/>
    </source>
</evidence>
<dbReference type="Gene3D" id="3.40.50.300">
    <property type="entry name" value="P-loop containing nucleotide triphosphate hydrolases"/>
    <property type="match status" value="1"/>
</dbReference>
<keyword evidence="8" id="KW-1185">Reference proteome</keyword>
<sequence>MKKTSDDKSNLSLQQQGEMLLALSDDITRIRDKNDLITLFKKRIKGIFYFTHTIVTLIDYKDETYTPFLLDNDGSPIRNHTRYKEMVHAHFSLNEPFIQAVLKSEGPISFFLADIMDQPLSPPFLRVNYEKGVREILMTCLMKEGRPMGFVHIYTDKPDSFTPAFRSMIKAMAPQLSSAVSNIIKNEELQNKEGEKSFLLEFSNNIAAVRTKEDLALTVRAALGKLRPRNGFVIRRINEDNATMSPYVYELTNKPDPKILRALENSAYPISDGLQDRVLNSNIPMLFNVDREISRGIRSAYLQYWKTLGFTDIVGIRLRNGETNLGILFLDIDEINIPLLQGVCSQISIAMANIMANDMVTRKQDEQAFLLDFSSDITQARTRQDLQDAIFKVLDRTIHTKLAMLRVIDDDGIHLSPYMYDSSLFANTPEHFEKMVHGEVTVHQPHTAQVLASSDGVMFNIEEELKSGSDYAKLWSSTGLKNVYGLPLRVGDKNIGTIWLLANRLSQLILKGICAQIAVAISNIQANEKLLAYKKQLEVENDYLKEQIKTIYNFSEIIGNGEEMQKVYRLMSLVADSTSTVLVLGETGTGKELIARAIHNASPRKDKLMVKVNCAAMPANLIESELFGHERGAFTGAIERRIGKFELANNSSIFLDEIGELPLEAQAKLLRVIQERELERLGGKQLIKLNVRLIAATNRNLEEEVRAGRFRADLYFRLNVFPILLPPLRDRAADIEPLTQFFVQKYSRNAGRKIKKVTPRLLQQLRSYTWPGNVRELEHLVERSILLATDGILDEVYIPPSTDASRQNAAILLNRSLDEVERDYIIETLKRCAGKISGTGSAAEVLKVPGNTLHSKMKKLGIEKRDYVV</sequence>
<dbReference type="Pfam" id="PF02954">
    <property type="entry name" value="HTH_8"/>
    <property type="match status" value="1"/>
</dbReference>
<evidence type="ECO:0000256" key="5">
    <source>
        <dbReference type="ARBA" id="ARBA00023163"/>
    </source>
</evidence>
<proteinExistence type="predicted"/>
<dbReference type="Pfam" id="PF25601">
    <property type="entry name" value="AAA_lid_14"/>
    <property type="match status" value="1"/>
</dbReference>
<dbReference type="Pfam" id="PF00158">
    <property type="entry name" value="Sigma54_activat"/>
    <property type="match status" value="1"/>
</dbReference>
<evidence type="ECO:0000256" key="4">
    <source>
        <dbReference type="ARBA" id="ARBA00023125"/>
    </source>
</evidence>
<dbReference type="PANTHER" id="PTHR32071">
    <property type="entry name" value="TRANSCRIPTIONAL REGULATORY PROTEIN"/>
    <property type="match status" value="1"/>
</dbReference>
<dbReference type="EMBL" id="BBWV01000003">
    <property type="protein sequence ID" value="GAO44000.1"/>
    <property type="molecule type" value="Genomic_DNA"/>
</dbReference>
<dbReference type="InterPro" id="IPR025944">
    <property type="entry name" value="Sigma_54_int_dom_CS"/>
</dbReference>
<dbReference type="GO" id="GO:0005524">
    <property type="term" value="F:ATP binding"/>
    <property type="evidence" value="ECO:0007669"/>
    <property type="project" value="UniProtKB-KW"/>
</dbReference>
<evidence type="ECO:0000259" key="6">
    <source>
        <dbReference type="PROSITE" id="PS50045"/>
    </source>
</evidence>
<protein>
    <submittedName>
        <fullName evidence="7">Putative transcriptional regulator</fullName>
    </submittedName>
</protein>
<dbReference type="AlphaFoldDB" id="A0A0E9N3R6"/>
<comment type="caution">
    <text evidence="7">The sequence shown here is derived from an EMBL/GenBank/DDBJ whole genome shotgun (WGS) entry which is preliminary data.</text>
</comment>
<dbReference type="CDD" id="cd00009">
    <property type="entry name" value="AAA"/>
    <property type="match status" value="1"/>
</dbReference>
<evidence type="ECO:0000313" key="7">
    <source>
        <dbReference type="EMBL" id="GAO44000.1"/>
    </source>
</evidence>
<dbReference type="STRING" id="1220578.FPE01S_03_00390"/>
<organism evidence="7 8">
    <name type="scientific">Flavihumibacter petaseus NBRC 106054</name>
    <dbReference type="NCBI Taxonomy" id="1220578"/>
    <lineage>
        <taxon>Bacteria</taxon>
        <taxon>Pseudomonadati</taxon>
        <taxon>Bacteroidota</taxon>
        <taxon>Chitinophagia</taxon>
        <taxon>Chitinophagales</taxon>
        <taxon>Chitinophagaceae</taxon>
        <taxon>Flavihumibacter</taxon>
    </lineage>
</organism>
<feature type="domain" description="Sigma-54 factor interaction" evidence="6">
    <location>
        <begin position="557"/>
        <end position="786"/>
    </location>
</feature>
<keyword evidence="1" id="KW-0547">Nucleotide-binding</keyword>
<dbReference type="SUPFAM" id="SSF46689">
    <property type="entry name" value="Homeodomain-like"/>
    <property type="match status" value="1"/>
</dbReference>
<reference evidence="7 8" key="1">
    <citation type="submission" date="2015-04" db="EMBL/GenBank/DDBJ databases">
        <title>Whole genome shotgun sequence of Flavihumibacter petaseus NBRC 106054.</title>
        <authorList>
            <person name="Miyazawa S."/>
            <person name="Hosoyama A."/>
            <person name="Hashimoto M."/>
            <person name="Noguchi M."/>
            <person name="Tsuchikane K."/>
            <person name="Ohji S."/>
            <person name="Yamazoe A."/>
            <person name="Ichikawa N."/>
            <person name="Kimura A."/>
            <person name="Fujita N."/>
        </authorList>
    </citation>
    <scope>NUCLEOTIDE SEQUENCE [LARGE SCALE GENOMIC DNA]</scope>
    <source>
        <strain evidence="7 8">NBRC 106054</strain>
    </source>
</reference>
<evidence type="ECO:0000256" key="3">
    <source>
        <dbReference type="ARBA" id="ARBA00023015"/>
    </source>
</evidence>
<dbReference type="OrthoDB" id="9782110at2"/>
<dbReference type="Gene3D" id="1.10.8.60">
    <property type="match status" value="1"/>
</dbReference>
<dbReference type="InterPro" id="IPR003593">
    <property type="entry name" value="AAA+_ATPase"/>
</dbReference>